<reference evidence="3" key="2">
    <citation type="submission" date="2015-01" db="EMBL/GenBank/DDBJ databases">
        <title>Evolutionary Origins and Diversification of the Mycorrhizal Mutualists.</title>
        <authorList>
            <consortium name="DOE Joint Genome Institute"/>
            <consortium name="Mycorrhizal Genomics Consortium"/>
            <person name="Kohler A."/>
            <person name="Kuo A."/>
            <person name="Nagy L.G."/>
            <person name="Floudas D."/>
            <person name="Copeland A."/>
            <person name="Barry K.W."/>
            <person name="Cichocki N."/>
            <person name="Veneault-Fourrey C."/>
            <person name="LaButti K."/>
            <person name="Lindquist E.A."/>
            <person name="Lipzen A."/>
            <person name="Lundell T."/>
            <person name="Morin E."/>
            <person name="Murat C."/>
            <person name="Riley R."/>
            <person name="Ohm R."/>
            <person name="Sun H."/>
            <person name="Tunlid A."/>
            <person name="Henrissat B."/>
            <person name="Grigoriev I.V."/>
            <person name="Hibbett D.S."/>
            <person name="Martin F."/>
        </authorList>
    </citation>
    <scope>NUCLEOTIDE SEQUENCE [LARGE SCALE GENOMIC DNA]</scope>
    <source>
        <strain evidence="3">F 1598</strain>
    </source>
</reference>
<name>A0A0C3B0Y4_PILCF</name>
<dbReference type="HOGENOM" id="CLU_2414092_0_0_1"/>
<proteinExistence type="predicted"/>
<dbReference type="Proteomes" id="UP000054166">
    <property type="component" value="Unassembled WGS sequence"/>
</dbReference>
<evidence type="ECO:0000313" key="2">
    <source>
        <dbReference type="EMBL" id="KIM79893.1"/>
    </source>
</evidence>
<accession>A0A0C3B0Y4</accession>
<sequence>MVMEQRHEALQELMSTEPRDDGFGSQRTQDHSSLVANRLPSLRTSQASAGAFCCASEDNPLPYDPEIHTQSTASHREDASFGLSHPLLLFRV</sequence>
<reference evidence="2 3" key="1">
    <citation type="submission" date="2014-04" db="EMBL/GenBank/DDBJ databases">
        <authorList>
            <consortium name="DOE Joint Genome Institute"/>
            <person name="Kuo A."/>
            <person name="Tarkka M."/>
            <person name="Buscot F."/>
            <person name="Kohler A."/>
            <person name="Nagy L.G."/>
            <person name="Floudas D."/>
            <person name="Copeland A."/>
            <person name="Barry K.W."/>
            <person name="Cichocki N."/>
            <person name="Veneault-Fourrey C."/>
            <person name="LaButti K."/>
            <person name="Lindquist E.A."/>
            <person name="Lipzen A."/>
            <person name="Lundell T."/>
            <person name="Morin E."/>
            <person name="Murat C."/>
            <person name="Sun H."/>
            <person name="Tunlid A."/>
            <person name="Henrissat B."/>
            <person name="Grigoriev I.V."/>
            <person name="Hibbett D.S."/>
            <person name="Martin F."/>
            <person name="Nordberg H.P."/>
            <person name="Cantor M.N."/>
            <person name="Hua S.X."/>
        </authorList>
    </citation>
    <scope>NUCLEOTIDE SEQUENCE [LARGE SCALE GENOMIC DNA]</scope>
    <source>
        <strain evidence="2 3">F 1598</strain>
    </source>
</reference>
<dbReference type="EMBL" id="KN833007">
    <property type="protein sequence ID" value="KIM79893.1"/>
    <property type="molecule type" value="Genomic_DNA"/>
</dbReference>
<evidence type="ECO:0000256" key="1">
    <source>
        <dbReference type="SAM" id="MobiDB-lite"/>
    </source>
</evidence>
<dbReference type="InParanoid" id="A0A0C3B0Y4"/>
<protein>
    <submittedName>
        <fullName evidence="2">Uncharacterized protein</fullName>
    </submittedName>
</protein>
<feature type="region of interest" description="Disordered" evidence="1">
    <location>
        <begin position="1"/>
        <end position="31"/>
    </location>
</feature>
<dbReference type="AlphaFoldDB" id="A0A0C3B0Y4"/>
<organism evidence="2 3">
    <name type="scientific">Piloderma croceum (strain F 1598)</name>
    <dbReference type="NCBI Taxonomy" id="765440"/>
    <lineage>
        <taxon>Eukaryota</taxon>
        <taxon>Fungi</taxon>
        <taxon>Dikarya</taxon>
        <taxon>Basidiomycota</taxon>
        <taxon>Agaricomycotina</taxon>
        <taxon>Agaricomycetes</taxon>
        <taxon>Agaricomycetidae</taxon>
        <taxon>Atheliales</taxon>
        <taxon>Atheliaceae</taxon>
        <taxon>Piloderma</taxon>
    </lineage>
</organism>
<keyword evidence="3" id="KW-1185">Reference proteome</keyword>
<evidence type="ECO:0000313" key="3">
    <source>
        <dbReference type="Proteomes" id="UP000054166"/>
    </source>
</evidence>
<gene>
    <name evidence="2" type="ORF">PILCRDRAFT_547935</name>
</gene>
<feature type="compositionally biased region" description="Basic and acidic residues" evidence="1">
    <location>
        <begin position="1"/>
        <end position="10"/>
    </location>
</feature>